<dbReference type="Proteomes" id="UP000553756">
    <property type="component" value="Unassembled WGS sequence"/>
</dbReference>
<protein>
    <submittedName>
        <fullName evidence="1">Uncharacterized protein</fullName>
    </submittedName>
</protein>
<organism evidence="1 2">
    <name type="scientific">Bifidobacterium panos</name>
    <dbReference type="NCBI Taxonomy" id="2675321"/>
    <lineage>
        <taxon>Bacteria</taxon>
        <taxon>Bacillati</taxon>
        <taxon>Actinomycetota</taxon>
        <taxon>Actinomycetes</taxon>
        <taxon>Bifidobacteriales</taxon>
        <taxon>Bifidobacteriaceae</taxon>
        <taxon>Bifidobacterium</taxon>
    </lineage>
</organism>
<sequence>MSWETHTFHRPVCDYPDCGECYSGGYYGWKYDKGMARDEVADDPSWLVLDDDAYQPRFFCTRHLRLDGNRWPVLFDFDDDKCLPRNAELIPYYLDSWMQPLPKPECEDTIREILKGDGK</sequence>
<reference evidence="1 2" key="1">
    <citation type="submission" date="2020-02" db="EMBL/GenBank/DDBJ databases">
        <title>Characterization of phylogenetic diversity of novel bifidobacterial species isolated in Czech ZOOs.</title>
        <authorList>
            <person name="Lugli G.A."/>
            <person name="Vera N.B."/>
            <person name="Ventura M."/>
        </authorList>
    </citation>
    <scope>NUCLEOTIDE SEQUENCE [LARGE SCALE GENOMIC DNA]</scope>
    <source>
        <strain evidence="1 2">DSM 109963</strain>
    </source>
</reference>
<keyword evidence="2" id="KW-1185">Reference proteome</keyword>
<gene>
    <name evidence="1" type="ORF">G1C94_1463</name>
</gene>
<evidence type="ECO:0000313" key="2">
    <source>
        <dbReference type="Proteomes" id="UP000553756"/>
    </source>
</evidence>
<proteinExistence type="predicted"/>
<dbReference type="EMBL" id="JAAIIJ010000043">
    <property type="protein sequence ID" value="NMN02841.1"/>
    <property type="molecule type" value="Genomic_DNA"/>
</dbReference>
<evidence type="ECO:0000313" key="1">
    <source>
        <dbReference type="EMBL" id="NMN02841.1"/>
    </source>
</evidence>
<dbReference type="RefSeq" id="WP_172147254.1">
    <property type="nucleotide sequence ID" value="NZ_JAAIIJ010000043.1"/>
</dbReference>
<name>A0ABX1SYB7_9BIFI</name>
<accession>A0ABX1SYB7</accession>
<comment type="caution">
    <text evidence="1">The sequence shown here is derived from an EMBL/GenBank/DDBJ whole genome shotgun (WGS) entry which is preliminary data.</text>
</comment>